<comment type="caution">
    <text evidence="5">The sequence shown here is derived from an EMBL/GenBank/DDBJ whole genome shotgun (WGS) entry which is preliminary data.</text>
</comment>
<keyword evidence="5" id="KW-0315">Glutamine amidotransferase</keyword>
<dbReference type="GO" id="GO:0006508">
    <property type="term" value="P:proteolysis"/>
    <property type="evidence" value="ECO:0007669"/>
    <property type="project" value="UniProtKB-KW"/>
</dbReference>
<sequence>MIAFLTSSPGGIRLEDGEMKACALDESNGFVEKLKSHWKGTFRCLLLSSDPEGTEGNDQVAEMMGQAFAMTGLGVSEFAVCDRRRSQISREELHAYDLLILAGGHVPTEHAFYEELELREKIKGYPGMILGISAGTMNSAALVYAQPELPGESLDQNDQRFLPGLGLTEVMILPHYQEIKHHTLDGKRVMEDITYPDSMGRRFYALVDGSYLYIENGRERIFGEAYAIENGSIRKICGQGEEYIL</sequence>
<protein>
    <submittedName>
        <fullName evidence="5">Type 1 glutamine amidotransferase-like domain-containing protein</fullName>
    </submittedName>
</protein>
<evidence type="ECO:0000256" key="1">
    <source>
        <dbReference type="ARBA" id="ARBA00006534"/>
    </source>
</evidence>
<reference evidence="5" key="2">
    <citation type="journal article" date="2021" name="PeerJ">
        <title>Extensive microbial diversity within the chicken gut microbiome revealed by metagenomics and culture.</title>
        <authorList>
            <person name="Gilroy R."/>
            <person name="Ravi A."/>
            <person name="Getino M."/>
            <person name="Pursley I."/>
            <person name="Horton D.L."/>
            <person name="Alikhan N.F."/>
            <person name="Baker D."/>
            <person name="Gharbi K."/>
            <person name="Hall N."/>
            <person name="Watson M."/>
            <person name="Adriaenssens E.M."/>
            <person name="Foster-Nyarko E."/>
            <person name="Jarju S."/>
            <person name="Secka A."/>
            <person name="Antonio M."/>
            <person name="Oren A."/>
            <person name="Chaudhuri R.R."/>
            <person name="La Ragione R."/>
            <person name="Hildebrand F."/>
            <person name="Pallen M.J."/>
        </authorList>
    </citation>
    <scope>NUCLEOTIDE SEQUENCE</scope>
    <source>
        <strain evidence="5">ChiSjej3B21-11622</strain>
    </source>
</reference>
<gene>
    <name evidence="5" type="ORF">IAB26_15895</name>
</gene>
<dbReference type="EMBL" id="DVFT01000230">
    <property type="protein sequence ID" value="HIQ98033.1"/>
    <property type="molecule type" value="Genomic_DNA"/>
</dbReference>
<dbReference type="InterPro" id="IPR005320">
    <property type="entry name" value="Peptidase_S51"/>
</dbReference>
<name>A0A9D0ZYP2_9FIRM</name>
<proteinExistence type="inferred from homology"/>
<evidence type="ECO:0000256" key="4">
    <source>
        <dbReference type="ARBA" id="ARBA00022825"/>
    </source>
</evidence>
<dbReference type="GO" id="GO:0008236">
    <property type="term" value="F:serine-type peptidase activity"/>
    <property type="evidence" value="ECO:0007669"/>
    <property type="project" value="UniProtKB-KW"/>
</dbReference>
<evidence type="ECO:0000256" key="3">
    <source>
        <dbReference type="ARBA" id="ARBA00022801"/>
    </source>
</evidence>
<keyword evidence="4" id="KW-0720">Serine protease</keyword>
<evidence type="ECO:0000256" key="2">
    <source>
        <dbReference type="ARBA" id="ARBA00022670"/>
    </source>
</evidence>
<reference evidence="5" key="1">
    <citation type="submission" date="2020-10" db="EMBL/GenBank/DDBJ databases">
        <authorList>
            <person name="Gilroy R."/>
        </authorList>
    </citation>
    <scope>NUCLEOTIDE SEQUENCE</scope>
    <source>
        <strain evidence="5">ChiSjej3B21-11622</strain>
    </source>
</reference>
<comment type="similarity">
    <text evidence="1">Belongs to the peptidase S51 family.</text>
</comment>
<dbReference type="Proteomes" id="UP000886886">
    <property type="component" value="Unassembled WGS sequence"/>
</dbReference>
<dbReference type="InterPro" id="IPR029062">
    <property type="entry name" value="Class_I_gatase-like"/>
</dbReference>
<dbReference type="Pfam" id="PF03575">
    <property type="entry name" value="Peptidase_S51"/>
    <property type="match status" value="1"/>
</dbReference>
<dbReference type="AlphaFoldDB" id="A0A9D0ZYP2"/>
<dbReference type="Gene3D" id="3.40.50.880">
    <property type="match status" value="1"/>
</dbReference>
<keyword evidence="2" id="KW-0645">Protease</keyword>
<keyword evidence="3" id="KW-0378">Hydrolase</keyword>
<organism evidence="5 6">
    <name type="scientific">Candidatus Limivivens merdigallinarum</name>
    <dbReference type="NCBI Taxonomy" id="2840859"/>
    <lineage>
        <taxon>Bacteria</taxon>
        <taxon>Bacillati</taxon>
        <taxon>Bacillota</taxon>
        <taxon>Clostridia</taxon>
        <taxon>Lachnospirales</taxon>
        <taxon>Lachnospiraceae</taxon>
        <taxon>Lachnospiraceae incertae sedis</taxon>
        <taxon>Candidatus Limivivens</taxon>
    </lineage>
</organism>
<dbReference type="SUPFAM" id="SSF52317">
    <property type="entry name" value="Class I glutamine amidotransferase-like"/>
    <property type="match status" value="1"/>
</dbReference>
<evidence type="ECO:0000313" key="5">
    <source>
        <dbReference type="EMBL" id="HIQ98033.1"/>
    </source>
</evidence>
<accession>A0A9D0ZYP2</accession>
<evidence type="ECO:0000313" key="6">
    <source>
        <dbReference type="Proteomes" id="UP000886886"/>
    </source>
</evidence>